<comment type="caution">
    <text evidence="1">The sequence shown here is derived from an EMBL/GenBank/DDBJ whole genome shotgun (WGS) entry which is preliminary data.</text>
</comment>
<sequence length="246" mass="28046">MKQILLDAIATVDAYASELLKKQLPFCVDVAFCSSDTIKLTASNKLEALELRQIYRYLSSLGSAWGCKEIKVFWHGSGTKYFSISCETVVGRNLNMSTSPMIALPGIQIAEMKLSRPIIKVIDYFCEHPELRCALIRLHDQRQVAMSESSAIMVTGSLEEAVRRRREQYWHPEDLSAFDLVTRQSLTPDDRDSFVEFSFRAHAPNGGNWRRFTNRYRLVTDSYGLLYHVSENVGIDQLKTEPALVR</sequence>
<accession>A0A139WQS4</accession>
<evidence type="ECO:0000313" key="1">
    <source>
        <dbReference type="EMBL" id="KYC34780.1"/>
    </source>
</evidence>
<dbReference type="Proteomes" id="UP000076925">
    <property type="component" value="Unassembled WGS sequence"/>
</dbReference>
<keyword evidence="2" id="KW-1185">Reference proteome</keyword>
<name>A0A139WQS4_9CYAN</name>
<dbReference type="STRING" id="128403.WA1_49530"/>
<dbReference type="RefSeq" id="WP_017740951.1">
    <property type="nucleotide sequence ID" value="NZ_KQ976355.1"/>
</dbReference>
<evidence type="ECO:0000313" key="2">
    <source>
        <dbReference type="Proteomes" id="UP000076925"/>
    </source>
</evidence>
<dbReference type="EMBL" id="ANNX02000064">
    <property type="protein sequence ID" value="KYC34780.1"/>
    <property type="molecule type" value="Genomic_DNA"/>
</dbReference>
<proteinExistence type="predicted"/>
<organism evidence="1 2">
    <name type="scientific">Scytonema hofmannii PCC 7110</name>
    <dbReference type="NCBI Taxonomy" id="128403"/>
    <lineage>
        <taxon>Bacteria</taxon>
        <taxon>Bacillati</taxon>
        <taxon>Cyanobacteriota</taxon>
        <taxon>Cyanophyceae</taxon>
        <taxon>Nostocales</taxon>
        <taxon>Scytonemataceae</taxon>
        <taxon>Scytonema</taxon>
    </lineage>
</organism>
<protein>
    <submittedName>
        <fullName evidence="1">Uncharacterized protein</fullName>
    </submittedName>
</protein>
<dbReference type="AlphaFoldDB" id="A0A139WQS4"/>
<dbReference type="OrthoDB" id="518187at2"/>
<reference evidence="1 2" key="1">
    <citation type="journal article" date="2013" name="Genome Biol. Evol.">
        <title>Genomes of Stigonematalean cyanobacteria (subsection V) and the evolution of oxygenic photosynthesis from prokaryotes to plastids.</title>
        <authorList>
            <person name="Dagan T."/>
            <person name="Roettger M."/>
            <person name="Stucken K."/>
            <person name="Landan G."/>
            <person name="Koch R."/>
            <person name="Major P."/>
            <person name="Gould S.B."/>
            <person name="Goremykin V.V."/>
            <person name="Rippka R."/>
            <person name="Tandeau de Marsac N."/>
            <person name="Gugger M."/>
            <person name="Lockhart P.J."/>
            <person name="Allen J.F."/>
            <person name="Brune I."/>
            <person name="Maus I."/>
            <person name="Puhler A."/>
            <person name="Martin W.F."/>
        </authorList>
    </citation>
    <scope>NUCLEOTIDE SEQUENCE [LARGE SCALE GENOMIC DNA]</scope>
    <source>
        <strain evidence="1 2">PCC 7110</strain>
    </source>
</reference>
<gene>
    <name evidence="1" type="ORF">WA1_49530</name>
</gene>